<organism evidence="1 2">
    <name type="scientific">Rhynocoris fuscipes</name>
    <dbReference type="NCBI Taxonomy" id="488301"/>
    <lineage>
        <taxon>Eukaryota</taxon>
        <taxon>Metazoa</taxon>
        <taxon>Ecdysozoa</taxon>
        <taxon>Arthropoda</taxon>
        <taxon>Hexapoda</taxon>
        <taxon>Insecta</taxon>
        <taxon>Pterygota</taxon>
        <taxon>Neoptera</taxon>
        <taxon>Paraneoptera</taxon>
        <taxon>Hemiptera</taxon>
        <taxon>Heteroptera</taxon>
        <taxon>Panheteroptera</taxon>
        <taxon>Cimicomorpha</taxon>
        <taxon>Reduviidae</taxon>
        <taxon>Harpactorinae</taxon>
        <taxon>Harpactorini</taxon>
        <taxon>Rhynocoris</taxon>
    </lineage>
</organism>
<keyword evidence="2" id="KW-1185">Reference proteome</keyword>
<evidence type="ECO:0000313" key="2">
    <source>
        <dbReference type="Proteomes" id="UP001461498"/>
    </source>
</evidence>
<dbReference type="EMBL" id="JAPXFL010000011">
    <property type="protein sequence ID" value="KAK9499375.1"/>
    <property type="molecule type" value="Genomic_DNA"/>
</dbReference>
<reference evidence="1 2" key="1">
    <citation type="submission" date="2022-12" db="EMBL/GenBank/DDBJ databases">
        <title>Chromosome-level genome assembly of true bugs.</title>
        <authorList>
            <person name="Ma L."/>
            <person name="Li H."/>
        </authorList>
    </citation>
    <scope>NUCLEOTIDE SEQUENCE [LARGE SCALE GENOMIC DNA]</scope>
    <source>
        <strain evidence="1">Lab_2022b</strain>
    </source>
</reference>
<dbReference type="Proteomes" id="UP001461498">
    <property type="component" value="Unassembled WGS sequence"/>
</dbReference>
<evidence type="ECO:0000313" key="1">
    <source>
        <dbReference type="EMBL" id="KAK9499375.1"/>
    </source>
</evidence>
<name>A0AAW1CPE0_9HEMI</name>
<gene>
    <name evidence="1" type="ORF">O3M35_002423</name>
</gene>
<sequence>MHARFPTTILLSVSGRHYIERDQYINMNKYCQFKYIIIDSHEKSAEDRQHANLIANRRIQGAIRYIYIY</sequence>
<protein>
    <submittedName>
        <fullName evidence="1">Uncharacterized protein</fullName>
    </submittedName>
</protein>
<accession>A0AAW1CPE0</accession>
<comment type="caution">
    <text evidence="1">The sequence shown here is derived from an EMBL/GenBank/DDBJ whole genome shotgun (WGS) entry which is preliminary data.</text>
</comment>
<proteinExistence type="predicted"/>
<dbReference type="AlphaFoldDB" id="A0AAW1CPE0"/>